<dbReference type="GO" id="GO:0006032">
    <property type="term" value="P:chitin catabolic process"/>
    <property type="evidence" value="ECO:0007669"/>
    <property type="project" value="UniProtKB-KW"/>
</dbReference>
<dbReference type="STRING" id="576137.A0A1L7XPU1"/>
<comment type="catalytic activity">
    <reaction evidence="1">
        <text>Random endo-hydrolysis of N-acetyl-beta-D-glucosaminide (1-&gt;4)-beta-linkages in chitin and chitodextrins.</text>
        <dbReference type="EC" id="3.2.1.14"/>
    </reaction>
</comment>
<dbReference type="InterPro" id="IPR001223">
    <property type="entry name" value="Glyco_hydro18_cat"/>
</dbReference>
<feature type="region of interest" description="Disordered" evidence="10">
    <location>
        <begin position="843"/>
        <end position="873"/>
    </location>
</feature>
<dbReference type="EC" id="3.2.1.14" evidence="3"/>
<evidence type="ECO:0000256" key="10">
    <source>
        <dbReference type="SAM" id="MobiDB-lite"/>
    </source>
</evidence>
<feature type="region of interest" description="Disordered" evidence="10">
    <location>
        <begin position="649"/>
        <end position="695"/>
    </location>
</feature>
<dbReference type="PANTHER" id="PTHR11177">
    <property type="entry name" value="CHITINASE"/>
    <property type="match status" value="1"/>
</dbReference>
<dbReference type="Gene3D" id="3.20.20.80">
    <property type="entry name" value="Glycosidases"/>
    <property type="match status" value="1"/>
</dbReference>
<dbReference type="InterPro" id="IPR029070">
    <property type="entry name" value="Chitinase_insertion_sf"/>
</dbReference>
<organism evidence="12 13">
    <name type="scientific">Phialocephala subalpina</name>
    <dbReference type="NCBI Taxonomy" id="576137"/>
    <lineage>
        <taxon>Eukaryota</taxon>
        <taxon>Fungi</taxon>
        <taxon>Dikarya</taxon>
        <taxon>Ascomycota</taxon>
        <taxon>Pezizomycotina</taxon>
        <taxon>Leotiomycetes</taxon>
        <taxon>Helotiales</taxon>
        <taxon>Mollisiaceae</taxon>
        <taxon>Phialocephala</taxon>
        <taxon>Phialocephala fortinii species complex</taxon>
    </lineage>
</organism>
<dbReference type="Pfam" id="PF00704">
    <property type="entry name" value="Glyco_hydro_18"/>
    <property type="match status" value="1"/>
</dbReference>
<evidence type="ECO:0000256" key="7">
    <source>
        <dbReference type="ARBA" id="ARBA00023295"/>
    </source>
</evidence>
<dbReference type="PROSITE" id="PS01095">
    <property type="entry name" value="GH18_1"/>
    <property type="match status" value="1"/>
</dbReference>
<evidence type="ECO:0000259" key="11">
    <source>
        <dbReference type="PROSITE" id="PS51910"/>
    </source>
</evidence>
<keyword evidence="5" id="KW-0146">Chitin degradation</keyword>
<dbReference type="SUPFAM" id="SSF51445">
    <property type="entry name" value="(Trans)glycosidases"/>
    <property type="match status" value="1"/>
</dbReference>
<feature type="region of interest" description="Disordered" evidence="10">
    <location>
        <begin position="764"/>
        <end position="791"/>
    </location>
</feature>
<keyword evidence="7 9" id="KW-0326">Glycosidase</keyword>
<feature type="compositionally biased region" description="Low complexity" evidence="10">
    <location>
        <begin position="670"/>
        <end position="679"/>
    </location>
</feature>
<evidence type="ECO:0000313" key="12">
    <source>
        <dbReference type="EMBL" id="CZR67060.1"/>
    </source>
</evidence>
<evidence type="ECO:0000256" key="9">
    <source>
        <dbReference type="RuleBase" id="RU000489"/>
    </source>
</evidence>
<keyword evidence="6" id="KW-0119">Carbohydrate metabolism</keyword>
<evidence type="ECO:0000256" key="3">
    <source>
        <dbReference type="ARBA" id="ARBA00012729"/>
    </source>
</evidence>
<protein>
    <recommendedName>
        <fullName evidence="3">chitinase</fullName>
        <ecNumber evidence="3">3.2.1.14</ecNumber>
    </recommendedName>
</protein>
<dbReference type="InterPro" id="IPR001579">
    <property type="entry name" value="Glyco_hydro_18_chit_AS"/>
</dbReference>
<dbReference type="OrthoDB" id="73875at2759"/>
<gene>
    <name evidence="12" type="ORF">PAC_16959</name>
</gene>
<dbReference type="InterPro" id="IPR050314">
    <property type="entry name" value="Glycosyl_Hydrlase_18"/>
</dbReference>
<dbReference type="GO" id="GO:0000272">
    <property type="term" value="P:polysaccharide catabolic process"/>
    <property type="evidence" value="ECO:0007669"/>
    <property type="project" value="UniProtKB-KW"/>
</dbReference>
<dbReference type="InterPro" id="IPR017853">
    <property type="entry name" value="GH"/>
</dbReference>
<dbReference type="GO" id="GO:0008843">
    <property type="term" value="F:endochitinase activity"/>
    <property type="evidence" value="ECO:0007669"/>
    <property type="project" value="UniProtKB-EC"/>
</dbReference>
<feature type="compositionally biased region" description="Basic and acidic residues" evidence="10">
    <location>
        <begin position="649"/>
        <end position="667"/>
    </location>
</feature>
<name>A0A1L7XPU1_9HELO</name>
<dbReference type="Proteomes" id="UP000184330">
    <property type="component" value="Unassembled WGS sequence"/>
</dbReference>
<dbReference type="PROSITE" id="PS51910">
    <property type="entry name" value="GH18_2"/>
    <property type="match status" value="1"/>
</dbReference>
<accession>A0A1L7XPU1</accession>
<evidence type="ECO:0000256" key="2">
    <source>
        <dbReference type="ARBA" id="ARBA00008682"/>
    </source>
</evidence>
<evidence type="ECO:0000256" key="5">
    <source>
        <dbReference type="ARBA" id="ARBA00023024"/>
    </source>
</evidence>
<dbReference type="SUPFAM" id="SSF54556">
    <property type="entry name" value="Chitinase insertion domain"/>
    <property type="match status" value="1"/>
</dbReference>
<keyword evidence="4 9" id="KW-0378">Hydrolase</keyword>
<dbReference type="Gene3D" id="3.10.50.10">
    <property type="match status" value="1"/>
</dbReference>
<evidence type="ECO:0000313" key="13">
    <source>
        <dbReference type="Proteomes" id="UP000184330"/>
    </source>
</evidence>
<keyword evidence="13" id="KW-1185">Reference proteome</keyword>
<evidence type="ECO:0000256" key="4">
    <source>
        <dbReference type="ARBA" id="ARBA00022801"/>
    </source>
</evidence>
<comment type="similarity">
    <text evidence="2">Belongs to the glycosyl hydrolase 18 family. Chitinase class V subfamily.</text>
</comment>
<dbReference type="PANTHER" id="PTHR11177:SF333">
    <property type="entry name" value="CHITINASE"/>
    <property type="match status" value="1"/>
</dbReference>
<reference evidence="12 13" key="1">
    <citation type="submission" date="2016-03" db="EMBL/GenBank/DDBJ databases">
        <authorList>
            <person name="Ploux O."/>
        </authorList>
    </citation>
    <scope>NUCLEOTIDE SEQUENCE [LARGE SCALE GENOMIC DNA]</scope>
    <source>
        <strain evidence="12 13">UAMH 11012</strain>
    </source>
</reference>
<evidence type="ECO:0000256" key="8">
    <source>
        <dbReference type="ARBA" id="ARBA00023326"/>
    </source>
</evidence>
<dbReference type="EMBL" id="FJOG01000041">
    <property type="protein sequence ID" value="CZR67060.1"/>
    <property type="molecule type" value="Genomic_DNA"/>
</dbReference>
<dbReference type="InterPro" id="IPR011583">
    <property type="entry name" value="Chitinase_II/V-like_cat"/>
</dbReference>
<feature type="compositionally biased region" description="Basic and acidic residues" evidence="10">
    <location>
        <begin position="854"/>
        <end position="870"/>
    </location>
</feature>
<keyword evidence="8" id="KW-0624">Polysaccharide degradation</keyword>
<evidence type="ECO:0000256" key="1">
    <source>
        <dbReference type="ARBA" id="ARBA00000822"/>
    </source>
</evidence>
<dbReference type="SMART" id="SM00636">
    <property type="entry name" value="Glyco_18"/>
    <property type="match status" value="1"/>
</dbReference>
<evidence type="ECO:0000256" key="6">
    <source>
        <dbReference type="ARBA" id="ARBA00023277"/>
    </source>
</evidence>
<feature type="domain" description="GH18" evidence="11">
    <location>
        <begin position="86"/>
        <end position="435"/>
    </location>
</feature>
<dbReference type="AlphaFoldDB" id="A0A1L7XPU1"/>
<sequence>MPKLLVLSPPAAEQMDSVDTLHLNVELETAPPNVIQKPNAVSTVLRGSKNAHWMFAALNLGFADLQTISAEKDVKQALEDAGLQTAHLVVVVALLQNVPSATTNLGFTHVNFAFAFFDPATFAIAPMDGKTGALYNRFTALKSRGVQTWISVGGWSFTDPGPTRTAFSTMSSSPGNRQKFISGLKQFMDTYGFDGVDLDWEYPQADDRGGSQGDTANYVQLVKGMSSSFGTKYGITVTLPTSYWYLQHFDLVGMQDAVDWFNLMSYDMHGVWDSDSRFVGPYIAPHTNITEIDGGLDLLWRAGVSSSKVVLGQGWYGRSFTLKDGSCNKPNGICQFSGGANAGPCSNAAGILDLQEIKDIISTNNLSPVWDKTAGIKYITWGGNQWVSYDDDDTFKQKRDFANSRCLGGLMVWALDQIDQKSDNKNAASSSVTTDDQKDAKQKSDDMVAGITCYTTDCDAKCKKGTNQVAQMNGQPGSLSTNDRCGKGKYRNLCCDDGTLMGVCQWRGYRGVGLSCMGGCDNGETEIVQDTNHKEKKGDQTCTGGMQSYCCKGFKPAPNGADLVKDAKELAKSAAEALAAQVALDIAAKAFCRIAVPALLAPLELLEDAIPIIGEILDIAEIAATPAIIEGCVKGIEKEGKAEFKVFGKKHTLDMNKPTDKPKESRPPKSSHSSAKTSSECPRQPKHAKRAAGAPAPACNAKKIVTVTTKISDEAPAAVGELACQYSGDIKKNGGQACLHYSSVMSRNPLKNYKRFTCPYSRVPKGDTSRPATSEYIKDRPAGKGWSQPGNWGSGCQRDEWPPALFLTINDGYMGLQGHDPARDVADFIQFVRLLDGGENGRAGQAWNRICPQDTEKRDTKPKDGPERVGADGTTTISRSVEAVYKRKIYTYTFISMPNPLPADWGLGDNRCQPQRVGKDDRGYALLDRDPWWLENAKLFDLRADYKKQYVARRDLLLSDDMAELNMNSTNDSSEEGHSEERSIEQKMMDELGLIKCEDRECSKELAEYGIESAVIAYAPESAKPTGIVATVTVAASPTTVTSDTRAFSRGGFTFADMPRMTPSPLREK</sequence>
<dbReference type="GO" id="GO:0008061">
    <property type="term" value="F:chitin binding"/>
    <property type="evidence" value="ECO:0007669"/>
    <property type="project" value="InterPro"/>
</dbReference>
<proteinExistence type="inferred from homology"/>